<dbReference type="SUPFAM" id="SSF52218">
    <property type="entry name" value="Flavoproteins"/>
    <property type="match status" value="1"/>
</dbReference>
<dbReference type="RefSeq" id="WP_247814151.1">
    <property type="nucleotide sequence ID" value="NZ_CP095855.1"/>
</dbReference>
<dbReference type="InterPro" id="IPR029039">
    <property type="entry name" value="Flavoprotein-like_sf"/>
</dbReference>
<dbReference type="Pfam" id="PF03358">
    <property type="entry name" value="FMN_red"/>
    <property type="match status" value="1"/>
</dbReference>
<name>A0ABY4I7K4_CHIFI</name>
<evidence type="ECO:0000313" key="2">
    <source>
        <dbReference type="EMBL" id="UPK72065.1"/>
    </source>
</evidence>
<organism evidence="2 3">
    <name type="scientific">Chitinophaga filiformis</name>
    <name type="common">Myxococcus filiformis</name>
    <name type="synonym">Flexibacter filiformis</name>
    <dbReference type="NCBI Taxonomy" id="104663"/>
    <lineage>
        <taxon>Bacteria</taxon>
        <taxon>Pseudomonadati</taxon>
        <taxon>Bacteroidota</taxon>
        <taxon>Chitinophagia</taxon>
        <taxon>Chitinophagales</taxon>
        <taxon>Chitinophagaceae</taxon>
        <taxon>Chitinophaga</taxon>
    </lineage>
</organism>
<proteinExistence type="predicted"/>
<protein>
    <submittedName>
        <fullName evidence="2">NAD(P)H-dependent oxidoreductase</fullName>
    </submittedName>
</protein>
<evidence type="ECO:0000313" key="3">
    <source>
        <dbReference type="Proteomes" id="UP000830198"/>
    </source>
</evidence>
<dbReference type="InterPro" id="IPR005025">
    <property type="entry name" value="FMN_Rdtase-like_dom"/>
</dbReference>
<feature type="domain" description="NADPH-dependent FMN reductase-like" evidence="1">
    <location>
        <begin position="12"/>
        <end position="143"/>
    </location>
</feature>
<sequence length="220" mass="23540">MVRNTTAHTAKKILIINGSLRGTAGNSGAVAKQAAQVLINDLQLEVAHLTLTDPLPTIREVYDLLTICDGFLVITGVYWNNWSSPLQQFIEVSTAFENTPAFFGKPLACAVTMDSVGGIEVAARLQAVFGGLGCWSPPCSVIVLSRTGQEAMAASAGQQDDLNEDVWRMADLSIVLRNLATAAGMPRNNWIAWPHAELTVPDGPWPGKGPLDMGSPKFLP</sequence>
<dbReference type="EMBL" id="CP095855">
    <property type="protein sequence ID" value="UPK72065.1"/>
    <property type="molecule type" value="Genomic_DNA"/>
</dbReference>
<evidence type="ECO:0000259" key="1">
    <source>
        <dbReference type="Pfam" id="PF03358"/>
    </source>
</evidence>
<dbReference type="Gene3D" id="3.40.50.360">
    <property type="match status" value="1"/>
</dbReference>
<reference evidence="2 3" key="1">
    <citation type="submission" date="2022-04" db="EMBL/GenBank/DDBJ databases">
        <title>The arsenic-methylating capacity of Chitinophaga filiformis YT5 during chitin decomposition.</title>
        <authorList>
            <person name="Chen G."/>
            <person name="Liang Y."/>
        </authorList>
    </citation>
    <scope>NUCLEOTIDE SEQUENCE [LARGE SCALE GENOMIC DNA]</scope>
    <source>
        <strain evidence="2 3">YT5</strain>
    </source>
</reference>
<dbReference type="Proteomes" id="UP000830198">
    <property type="component" value="Chromosome"/>
</dbReference>
<gene>
    <name evidence="2" type="ORF">MYF79_12300</name>
</gene>
<keyword evidence="3" id="KW-1185">Reference proteome</keyword>
<accession>A0ABY4I7K4</accession>